<dbReference type="FunFam" id="3.40.720.10:FF:000017">
    <property type="entry name" value="Predicted protein"/>
    <property type="match status" value="1"/>
</dbReference>
<proteinExistence type="predicted"/>
<evidence type="ECO:0000313" key="3">
    <source>
        <dbReference type="Proteomes" id="UP000729913"/>
    </source>
</evidence>
<reference evidence="2" key="2">
    <citation type="submission" date="2021-04" db="EMBL/GenBank/DDBJ databases">
        <title>Genome-wide patterns of bracovirus chromosomal integration into multiple host tissues during parasitism.</title>
        <authorList>
            <person name="Chebbi M.A.C."/>
        </authorList>
    </citation>
    <scope>NUCLEOTIDE SEQUENCE</scope>
    <source>
        <tissue evidence="2">Whole body</tissue>
    </source>
</reference>
<sequence>MREAKFLRAIECLKKTPGIVILLLPCLLIVTLYYISGKYSPFENYFPEKFYNPEYEIVDGYLVWNPKCHMLSENPMDGSISKYVKKKKFESCSSKPLLSSIVKEADGNFTLVIDSIVASSYKKFICCWSSIIRTEPTKPLTGLWDSQINKSHCADFDDRVQLPYDIETVMVSCRSKDKPKNKKSNILYENIHAIVNPAKLVNRMDLIEQNNNKNNKLSVLVLGIDSVSRLNFLRSLPQTSKYLRETGWTHLAGYNKMGDNTFPNLMALLTGKNSSSAYADCRPREAYGLDNCPFLWYAFQRAGYVTAYGEDDSTLSTFNYLKTGFVDPPTNYYLRPYVVAAEKFLKVKHKFGSEYCTGPELAVDRIFNYALDFAVTFLDRPYFGFFWTNSVTHNDMNGASSLDSHLLDQLEYLERHGVFNNTLVILLSDHGMRWGEIRNTFVGWYEERLPFLYLRVPDSLKNSSNIENLDIIQALKINEHRLTSPFDLHETLRDILARAGGKSNSSSGCPTCQSLFKPVPYERGCEDAGVSPHWCTCTAFNPQPPDGKIAQQGAKTFLSYIESVIKDYKNEKGKRMCAKLKVKKIHRVNQIVHLNNTNSTLETDDTEKYFYLIELSPGGGMFETTVLFNKNGDSKMTEEEVSRINSYAKDSKCLENGYKKYCYCIN</sequence>
<protein>
    <submittedName>
        <fullName evidence="2">Uncharacterized protein</fullName>
    </submittedName>
</protein>
<keyword evidence="1" id="KW-1133">Transmembrane helix</keyword>
<gene>
    <name evidence="2" type="ORF">G9C98_005837</name>
</gene>
<dbReference type="Pfam" id="PF02995">
    <property type="entry name" value="DUF229"/>
    <property type="match status" value="1"/>
</dbReference>
<dbReference type="PANTHER" id="PTHR10974:SF9">
    <property type="entry name" value="DUF229 DOMAIN CONTAINING PROTEIN-RELATED"/>
    <property type="match status" value="1"/>
</dbReference>
<dbReference type="Proteomes" id="UP000729913">
    <property type="component" value="Unassembled WGS sequence"/>
</dbReference>
<feature type="transmembrane region" description="Helical" evidence="1">
    <location>
        <begin position="12"/>
        <end position="35"/>
    </location>
</feature>
<evidence type="ECO:0000256" key="1">
    <source>
        <dbReference type="SAM" id="Phobius"/>
    </source>
</evidence>
<keyword evidence="1" id="KW-0472">Membrane</keyword>
<name>A0A8J5R9N3_9HYME</name>
<dbReference type="EMBL" id="JAAOIC020000047">
    <property type="protein sequence ID" value="KAG8037626.1"/>
    <property type="molecule type" value="Genomic_DNA"/>
</dbReference>
<dbReference type="GO" id="GO:0005615">
    <property type="term" value="C:extracellular space"/>
    <property type="evidence" value="ECO:0007669"/>
    <property type="project" value="TreeGrafter"/>
</dbReference>
<dbReference type="CDD" id="cd16021">
    <property type="entry name" value="ALP_like"/>
    <property type="match status" value="1"/>
</dbReference>
<keyword evidence="1" id="KW-0812">Transmembrane</keyword>
<evidence type="ECO:0000313" key="2">
    <source>
        <dbReference type="EMBL" id="KAG8037626.1"/>
    </source>
</evidence>
<reference evidence="2" key="1">
    <citation type="submission" date="2020-03" db="EMBL/GenBank/DDBJ databases">
        <authorList>
            <person name="Chebbi M.A."/>
            <person name="Drezen J.M."/>
        </authorList>
    </citation>
    <scope>NUCLEOTIDE SEQUENCE</scope>
    <source>
        <tissue evidence="2">Whole body</tissue>
    </source>
</reference>
<dbReference type="AlphaFoldDB" id="A0A8J5R9N3"/>
<dbReference type="OrthoDB" id="413313at2759"/>
<organism evidence="2 3">
    <name type="scientific">Cotesia typhae</name>
    <dbReference type="NCBI Taxonomy" id="2053667"/>
    <lineage>
        <taxon>Eukaryota</taxon>
        <taxon>Metazoa</taxon>
        <taxon>Ecdysozoa</taxon>
        <taxon>Arthropoda</taxon>
        <taxon>Hexapoda</taxon>
        <taxon>Insecta</taxon>
        <taxon>Pterygota</taxon>
        <taxon>Neoptera</taxon>
        <taxon>Endopterygota</taxon>
        <taxon>Hymenoptera</taxon>
        <taxon>Apocrita</taxon>
        <taxon>Ichneumonoidea</taxon>
        <taxon>Braconidae</taxon>
        <taxon>Microgastrinae</taxon>
        <taxon>Cotesia</taxon>
    </lineage>
</organism>
<comment type="caution">
    <text evidence="2">The sequence shown here is derived from an EMBL/GenBank/DDBJ whole genome shotgun (WGS) entry which is preliminary data.</text>
</comment>
<dbReference type="PANTHER" id="PTHR10974">
    <property type="entry name" value="FI08016P-RELATED"/>
    <property type="match status" value="1"/>
</dbReference>
<accession>A0A8J5R9N3</accession>
<dbReference type="InterPro" id="IPR004245">
    <property type="entry name" value="DUF229"/>
</dbReference>
<keyword evidence="3" id="KW-1185">Reference proteome</keyword>